<evidence type="ECO:0000313" key="1">
    <source>
        <dbReference type="EMBL" id="TXB60541.1"/>
    </source>
</evidence>
<proteinExistence type="predicted"/>
<organism evidence="1 2">
    <name type="scientific">Phaeodactylibacter luteus</name>
    <dbReference type="NCBI Taxonomy" id="1564516"/>
    <lineage>
        <taxon>Bacteria</taxon>
        <taxon>Pseudomonadati</taxon>
        <taxon>Bacteroidota</taxon>
        <taxon>Saprospiria</taxon>
        <taxon>Saprospirales</taxon>
        <taxon>Haliscomenobacteraceae</taxon>
        <taxon>Phaeodactylibacter</taxon>
    </lineage>
</organism>
<comment type="caution">
    <text evidence="1">The sequence shown here is derived from an EMBL/GenBank/DDBJ whole genome shotgun (WGS) entry which is preliminary data.</text>
</comment>
<protein>
    <submittedName>
        <fullName evidence="1">Uncharacterized protein</fullName>
    </submittedName>
</protein>
<dbReference type="RefSeq" id="WP_147169511.1">
    <property type="nucleotide sequence ID" value="NZ_VOOR01000078.1"/>
</dbReference>
<keyword evidence="2" id="KW-1185">Reference proteome</keyword>
<sequence>MKQFITYLIIGTLCANIFGAAVGELLHALSHGLDSHAAHSHRHGHLHEEESHHHHNVITFMLQAFELQEASSTAPPLQQLSLLMATLEALIPDSHTALHSSSIKGENNYAKPLPLSSVAVETPSPPPKH</sequence>
<dbReference type="AlphaFoldDB" id="A0A5C6RFT5"/>
<gene>
    <name evidence="1" type="ORF">FRY97_20590</name>
</gene>
<evidence type="ECO:0000313" key="2">
    <source>
        <dbReference type="Proteomes" id="UP000321580"/>
    </source>
</evidence>
<reference evidence="1 2" key="1">
    <citation type="submission" date="2019-08" db="EMBL/GenBank/DDBJ databases">
        <title>Genome of Phaeodactylibacter luteus.</title>
        <authorList>
            <person name="Bowman J.P."/>
        </authorList>
    </citation>
    <scope>NUCLEOTIDE SEQUENCE [LARGE SCALE GENOMIC DNA]</scope>
    <source>
        <strain evidence="1 2">KCTC 42180</strain>
    </source>
</reference>
<name>A0A5C6RFT5_9BACT</name>
<dbReference type="Proteomes" id="UP000321580">
    <property type="component" value="Unassembled WGS sequence"/>
</dbReference>
<accession>A0A5C6RFT5</accession>
<dbReference type="EMBL" id="VOOR01000078">
    <property type="protein sequence ID" value="TXB60541.1"/>
    <property type="molecule type" value="Genomic_DNA"/>
</dbReference>